<dbReference type="Gene3D" id="3.30.70.1320">
    <property type="entry name" value="Multidrug efflux transporter AcrB pore domain like"/>
    <property type="match status" value="1"/>
</dbReference>
<dbReference type="PANTHER" id="PTHR32063">
    <property type="match status" value="1"/>
</dbReference>
<dbReference type="EMBL" id="UGJF01000001">
    <property type="protein sequence ID" value="STQ87304.1"/>
    <property type="molecule type" value="Genomic_DNA"/>
</dbReference>
<dbReference type="GO" id="GO:0005886">
    <property type="term" value="C:plasma membrane"/>
    <property type="evidence" value="ECO:0007669"/>
    <property type="project" value="UniProtKB-SubCell"/>
</dbReference>
<name>A0A377PXV8_9HELI</name>
<dbReference type="GO" id="GO:0009636">
    <property type="term" value="P:response to toxic substance"/>
    <property type="evidence" value="ECO:0007669"/>
    <property type="project" value="UniProtKB-ARBA"/>
</dbReference>
<feature type="transmembrane region" description="Helical" evidence="9">
    <location>
        <begin position="894"/>
        <end position="914"/>
    </location>
</feature>
<feature type="transmembrane region" description="Helical" evidence="9">
    <location>
        <begin position="965"/>
        <end position="986"/>
    </location>
</feature>
<dbReference type="PANTHER" id="PTHR32063:SF13">
    <property type="entry name" value="MULTIDRUG EFFLUX PUMP SUBUNIT ACRB-RELATED"/>
    <property type="match status" value="1"/>
</dbReference>
<feature type="transmembrane region" description="Helical" evidence="9">
    <location>
        <begin position="920"/>
        <end position="944"/>
    </location>
</feature>
<dbReference type="InterPro" id="IPR004764">
    <property type="entry name" value="MdtF-like"/>
</dbReference>
<feature type="transmembrane region" description="Helical" evidence="9">
    <location>
        <begin position="534"/>
        <end position="552"/>
    </location>
</feature>
<feature type="transmembrane region" description="Helical" evidence="9">
    <location>
        <begin position="471"/>
        <end position="498"/>
    </location>
</feature>
<dbReference type="Gene3D" id="3.30.2090.10">
    <property type="entry name" value="Multidrug efflux transporter AcrB TolC docking domain, DN and DC subdomains"/>
    <property type="match status" value="2"/>
</dbReference>
<gene>
    <name evidence="10" type="primary">mexB_1</name>
    <name evidence="10" type="ORF">NCTC13156_00114</name>
</gene>
<evidence type="ECO:0000256" key="5">
    <source>
        <dbReference type="ARBA" id="ARBA00022519"/>
    </source>
</evidence>
<dbReference type="Gene3D" id="1.20.1640.10">
    <property type="entry name" value="Multidrug efflux transporter AcrB transmembrane domain"/>
    <property type="match status" value="2"/>
</dbReference>
<dbReference type="Proteomes" id="UP000255269">
    <property type="component" value="Unassembled WGS sequence"/>
</dbReference>
<feature type="transmembrane region" description="Helical" evidence="9">
    <location>
        <begin position="341"/>
        <end position="360"/>
    </location>
</feature>
<dbReference type="Gene3D" id="3.30.70.1430">
    <property type="entry name" value="Multidrug efflux transporter AcrB pore domain"/>
    <property type="match status" value="2"/>
</dbReference>
<dbReference type="Gene3D" id="3.30.70.1440">
    <property type="entry name" value="Multidrug efflux transporter AcrB pore domain"/>
    <property type="match status" value="1"/>
</dbReference>
<evidence type="ECO:0000256" key="2">
    <source>
        <dbReference type="ARBA" id="ARBA00010942"/>
    </source>
</evidence>
<dbReference type="SUPFAM" id="SSF82693">
    <property type="entry name" value="Multidrug efflux transporter AcrB pore domain, PN1, PN2, PC1 and PC2 subdomains"/>
    <property type="match status" value="4"/>
</dbReference>
<dbReference type="PRINTS" id="PR00702">
    <property type="entry name" value="ACRIFLAVINRP"/>
</dbReference>
<evidence type="ECO:0000256" key="7">
    <source>
        <dbReference type="ARBA" id="ARBA00022989"/>
    </source>
</evidence>
<dbReference type="InterPro" id="IPR001036">
    <property type="entry name" value="Acrflvin-R"/>
</dbReference>
<evidence type="ECO:0000313" key="11">
    <source>
        <dbReference type="Proteomes" id="UP000255269"/>
    </source>
</evidence>
<sequence>MISKFFINRPAFSAVISIIIVIAGFLCMFALPIEQYPKVTPTQVIVSGSYPGATAQTVSTSVVSVLENSINGVEDMIYIQSSSPSSGANFTINVFFSNEANPDMAVVNVNNRVQSVLSQLPSEVQRLGITVQKGSTAVVGLYHIYSNNPNHDKIYIENYALLNIVDELKRISGINVELWSLQTYAMRIWLDPNKLLTYNLTPLEVISKIEEQNSQFAPGKFGAEPIAQSEFTYNITTKGLFTSKEEFENILIRSNPDGSSLRLKDLARIELGAQDYLQSNFYNDIPSVPIRVTLQPGANMLEASNAINEQMERLSQKFPEGMQYSNPFRPTEFITASMEEVVKTFFEAIILVVLVIYLFLQNLRATIIPVIAIPVSIIGTFAGLYAFGFSINLLTLFGLILAIGIVVDDAIIVIENVERIMHTEHLNVKEATIKSMKEITGPVIAIVLVLSAVFIPVAFMGGFSGEIYKQFAITIVISVVISGCVALSLTPALCAIFLKPTHKPAIYPVRKFNELFDKLTLKFSLQVGKILKRGLLFVLLFGGILFATYDLFKRIPTSLVPAEDMGNIIIHTILPEASSLSRTTEAQKFLIQQGLEHPLITEMTTIAGYSFLAGNFKTSGGVAFYRLIDWNERKGKGQSDREIIESFGNHLKSYPNANFLLMQAPTIIGFDSSGINVYVQSKEGGSMEDLEKYTRLLIEKSLQRPEIGNIFTSLAINTPQYEVTLDREKASALNVNINDVFRTMQVTFGSYYVNNFELYNRTFRVITQAEQNFRQSPQDLQDIFVRSRDNHLVPLSSLLSFKRTIGADIVNRFNLFPAAQVIGFPAFGYSSGDAIKALEEVAKEILPQGYEIAYSGATYQEKVNASSGSIAFIFGLIFVFLILVAQYERWLMPLAVLSAVPFGVFGAALATWIRGLDNDIFFQVGLLVLIALAAKNAILIIEFAMHLREKEGLSIIESAIGAAKLRFRPIVMTSLAFTLGVLPLALSSGAGALSRHSISTGVIGGMLAATFLAVFFIPLFYMYLARFSEWIKNKRKALGI</sequence>
<feature type="transmembrane region" description="Helical" evidence="9">
    <location>
        <begin position="998"/>
        <end position="1024"/>
    </location>
</feature>
<dbReference type="SUPFAM" id="SSF82866">
    <property type="entry name" value="Multidrug efflux transporter AcrB transmembrane domain"/>
    <property type="match status" value="2"/>
</dbReference>
<evidence type="ECO:0000256" key="3">
    <source>
        <dbReference type="ARBA" id="ARBA00022448"/>
    </source>
</evidence>
<keyword evidence="8 9" id="KW-0472">Membrane</keyword>
<keyword evidence="7 9" id="KW-1133">Transmembrane helix</keyword>
<evidence type="ECO:0000313" key="10">
    <source>
        <dbReference type="EMBL" id="STQ87304.1"/>
    </source>
</evidence>
<feature type="transmembrane region" description="Helical" evidence="9">
    <location>
        <begin position="367"/>
        <end position="387"/>
    </location>
</feature>
<protein>
    <submittedName>
        <fullName evidence="10">Putative multidrug resistance protein</fullName>
    </submittedName>
</protein>
<dbReference type="GO" id="GO:0042910">
    <property type="term" value="F:xenobiotic transmembrane transporter activity"/>
    <property type="evidence" value="ECO:0007669"/>
    <property type="project" value="TreeGrafter"/>
</dbReference>
<keyword evidence="5" id="KW-0997">Cell inner membrane</keyword>
<feature type="transmembrane region" description="Helical" evidence="9">
    <location>
        <begin position="12"/>
        <end position="33"/>
    </location>
</feature>
<dbReference type="InterPro" id="IPR027463">
    <property type="entry name" value="AcrB_DN_DC_subdom"/>
</dbReference>
<dbReference type="FunFam" id="1.20.1640.10:FF:000001">
    <property type="entry name" value="Efflux pump membrane transporter"/>
    <property type="match status" value="1"/>
</dbReference>
<organism evidence="10 11">
    <name type="scientific">Helicobacter pullorum</name>
    <dbReference type="NCBI Taxonomy" id="35818"/>
    <lineage>
        <taxon>Bacteria</taxon>
        <taxon>Pseudomonadati</taxon>
        <taxon>Campylobacterota</taxon>
        <taxon>Epsilonproteobacteria</taxon>
        <taxon>Campylobacterales</taxon>
        <taxon>Helicobacteraceae</taxon>
        <taxon>Helicobacter</taxon>
    </lineage>
</organism>
<dbReference type="GO" id="GO:0015562">
    <property type="term" value="F:efflux transmembrane transporter activity"/>
    <property type="evidence" value="ECO:0007669"/>
    <property type="project" value="InterPro"/>
</dbReference>
<dbReference type="Pfam" id="PF00873">
    <property type="entry name" value="ACR_tran"/>
    <property type="match status" value="1"/>
</dbReference>
<keyword evidence="3" id="KW-0813">Transport</keyword>
<evidence type="ECO:0000256" key="1">
    <source>
        <dbReference type="ARBA" id="ARBA00004429"/>
    </source>
</evidence>
<dbReference type="SUPFAM" id="SSF82714">
    <property type="entry name" value="Multidrug efflux transporter AcrB TolC docking domain, DN and DC subdomains"/>
    <property type="match status" value="2"/>
</dbReference>
<evidence type="ECO:0000256" key="6">
    <source>
        <dbReference type="ARBA" id="ARBA00022692"/>
    </source>
</evidence>
<evidence type="ECO:0000256" key="9">
    <source>
        <dbReference type="SAM" id="Phobius"/>
    </source>
</evidence>
<dbReference type="NCBIfam" id="NF000282">
    <property type="entry name" value="RND_permease_1"/>
    <property type="match status" value="1"/>
</dbReference>
<keyword evidence="6 9" id="KW-0812">Transmembrane</keyword>
<keyword evidence="4" id="KW-1003">Cell membrane</keyword>
<accession>A0A377PXV8</accession>
<feature type="transmembrane region" description="Helical" evidence="9">
    <location>
        <begin position="393"/>
        <end position="414"/>
    </location>
</feature>
<feature type="transmembrane region" description="Helical" evidence="9">
    <location>
        <begin position="439"/>
        <end position="459"/>
    </location>
</feature>
<evidence type="ECO:0000256" key="4">
    <source>
        <dbReference type="ARBA" id="ARBA00022475"/>
    </source>
</evidence>
<dbReference type="NCBIfam" id="TIGR00915">
    <property type="entry name" value="2A0602"/>
    <property type="match status" value="1"/>
</dbReference>
<proteinExistence type="inferred from homology"/>
<feature type="transmembrane region" description="Helical" evidence="9">
    <location>
        <begin position="868"/>
        <end position="887"/>
    </location>
</feature>
<dbReference type="RefSeq" id="WP_181809945.1">
    <property type="nucleotide sequence ID" value="NZ_UGJF01000001.1"/>
</dbReference>
<evidence type="ECO:0000256" key="8">
    <source>
        <dbReference type="ARBA" id="ARBA00023136"/>
    </source>
</evidence>
<comment type="subcellular location">
    <subcellularLocation>
        <location evidence="1">Cell inner membrane</location>
        <topology evidence="1">Multi-pass membrane protein</topology>
    </subcellularLocation>
</comment>
<reference evidence="10 11" key="1">
    <citation type="submission" date="2018-06" db="EMBL/GenBank/DDBJ databases">
        <authorList>
            <consortium name="Pathogen Informatics"/>
            <person name="Doyle S."/>
        </authorList>
    </citation>
    <scope>NUCLEOTIDE SEQUENCE [LARGE SCALE GENOMIC DNA]</scope>
    <source>
        <strain evidence="10 11">NCTC13156</strain>
    </source>
</reference>
<dbReference type="AlphaFoldDB" id="A0A377PXV8"/>
<comment type="similarity">
    <text evidence="2">Belongs to the resistance-nodulation-cell division (RND) (TC 2.A.6) family.</text>
</comment>